<evidence type="ECO:0000313" key="9">
    <source>
        <dbReference type="Proteomes" id="UP000386466"/>
    </source>
</evidence>
<dbReference type="GO" id="GO:0003735">
    <property type="term" value="F:structural constituent of ribosome"/>
    <property type="evidence" value="ECO:0007669"/>
    <property type="project" value="InterPro"/>
</dbReference>
<evidence type="ECO:0000256" key="2">
    <source>
        <dbReference type="ARBA" id="ARBA00022980"/>
    </source>
</evidence>
<keyword evidence="2 8" id="KW-0689">Ribosomal protein</keyword>
<dbReference type="GO" id="GO:1990904">
    <property type="term" value="C:ribonucleoprotein complex"/>
    <property type="evidence" value="ECO:0007669"/>
    <property type="project" value="UniProtKB-KW"/>
</dbReference>
<evidence type="ECO:0000313" key="8">
    <source>
        <dbReference type="EMBL" id="VFV35237.1"/>
    </source>
</evidence>
<evidence type="ECO:0000256" key="3">
    <source>
        <dbReference type="ARBA" id="ARBA00023274"/>
    </source>
</evidence>
<dbReference type="AlphaFoldDB" id="A0A485NRP0"/>
<keyword evidence="7" id="KW-1133">Transmembrane helix</keyword>
<name>A0A485NRP0_LYNPA</name>
<dbReference type="Gene3D" id="1.20.5.2650">
    <property type="match status" value="1"/>
</dbReference>
<evidence type="ECO:0000256" key="7">
    <source>
        <dbReference type="SAM" id="Phobius"/>
    </source>
</evidence>
<keyword evidence="7" id="KW-0812">Transmembrane</keyword>
<reference evidence="8 9" key="1">
    <citation type="submission" date="2019-01" db="EMBL/GenBank/DDBJ databases">
        <authorList>
            <person name="Alioto T."/>
            <person name="Alioto T."/>
        </authorList>
    </citation>
    <scope>NUCLEOTIDE SEQUENCE [LARGE SCALE GENOMIC DNA]</scope>
</reference>
<accession>A0A485NRP0</accession>
<comment type="similarity">
    <text evidence="1">Belongs to the eukaryotic ribosomal protein eS6 family.</text>
</comment>
<dbReference type="Proteomes" id="UP000386466">
    <property type="component" value="Unassembled WGS sequence"/>
</dbReference>
<keyword evidence="9" id="KW-1185">Reference proteome</keyword>
<evidence type="ECO:0000256" key="5">
    <source>
        <dbReference type="ARBA" id="ARBA00035403"/>
    </source>
</evidence>
<sequence>VSTCCQVRGIPATDQRAPKEDRANLFGVALWMPISVFPFLHSLIPLCLTSPGAQKNWQNPRTFNLSTEDDICQYVVIKPLNKGKKSRTKAPKIQCLVTPCALQHTHQCIALKKQHTKKHKEEAAEYAKLLAKRMKEAKETHQRQTAKRWMLSSESFYL</sequence>
<evidence type="ECO:0000256" key="1">
    <source>
        <dbReference type="ARBA" id="ARBA00009312"/>
    </source>
</evidence>
<dbReference type="EMBL" id="CAAGRJ010020880">
    <property type="protein sequence ID" value="VFV35237.1"/>
    <property type="molecule type" value="Genomic_DNA"/>
</dbReference>
<keyword evidence="6" id="KW-0175">Coiled coil</keyword>
<organism evidence="8 9">
    <name type="scientific">Lynx pardinus</name>
    <name type="common">Iberian lynx</name>
    <name type="synonym">Felis pardina</name>
    <dbReference type="NCBI Taxonomy" id="191816"/>
    <lineage>
        <taxon>Eukaryota</taxon>
        <taxon>Metazoa</taxon>
        <taxon>Chordata</taxon>
        <taxon>Craniata</taxon>
        <taxon>Vertebrata</taxon>
        <taxon>Euteleostomi</taxon>
        <taxon>Mammalia</taxon>
        <taxon>Eutheria</taxon>
        <taxon>Laurasiatheria</taxon>
        <taxon>Carnivora</taxon>
        <taxon>Feliformia</taxon>
        <taxon>Felidae</taxon>
        <taxon>Felinae</taxon>
        <taxon>Lynx</taxon>
    </lineage>
</organism>
<proteinExistence type="inferred from homology"/>
<dbReference type="InterPro" id="IPR001377">
    <property type="entry name" value="Ribosomal_eS6"/>
</dbReference>
<dbReference type="GO" id="GO:0006412">
    <property type="term" value="P:translation"/>
    <property type="evidence" value="ECO:0007669"/>
    <property type="project" value="InterPro"/>
</dbReference>
<protein>
    <recommendedName>
        <fullName evidence="4">Small ribosomal subunit protein eS6</fullName>
    </recommendedName>
    <alternativeName>
        <fullName evidence="5">40S ribosomal protein S6</fullName>
    </alternativeName>
</protein>
<feature type="coiled-coil region" evidence="6">
    <location>
        <begin position="120"/>
        <end position="147"/>
    </location>
</feature>
<keyword evidence="7" id="KW-0472">Membrane</keyword>
<dbReference type="PANTHER" id="PTHR11502">
    <property type="entry name" value="40S RIBOSOMAL PROTEIN S6"/>
    <property type="match status" value="1"/>
</dbReference>
<gene>
    <name evidence="8" type="ORF">LYPA_23C000425</name>
</gene>
<evidence type="ECO:0000256" key="4">
    <source>
        <dbReference type="ARBA" id="ARBA00035278"/>
    </source>
</evidence>
<evidence type="ECO:0000256" key="6">
    <source>
        <dbReference type="SAM" id="Coils"/>
    </source>
</evidence>
<feature type="non-terminal residue" evidence="8">
    <location>
        <position position="1"/>
    </location>
</feature>
<feature type="transmembrane region" description="Helical" evidence="7">
    <location>
        <begin position="28"/>
        <end position="48"/>
    </location>
</feature>
<keyword evidence="3" id="KW-0687">Ribonucleoprotein</keyword>
<dbReference type="GO" id="GO:0005840">
    <property type="term" value="C:ribosome"/>
    <property type="evidence" value="ECO:0007669"/>
    <property type="project" value="UniProtKB-KW"/>
</dbReference>